<dbReference type="PANTHER" id="PTHR43084:SF1">
    <property type="entry name" value="PERSULFIDE DIOXYGENASE ETHE1, MITOCHONDRIAL"/>
    <property type="match status" value="1"/>
</dbReference>
<dbReference type="InterPro" id="IPR051682">
    <property type="entry name" value="Mito_Persulfide_Diox"/>
</dbReference>
<dbReference type="RefSeq" id="WP_091512750.1">
    <property type="nucleotide sequence ID" value="NZ_FNFH01000003.1"/>
</dbReference>
<dbReference type="EMBL" id="FNFH01000003">
    <property type="protein sequence ID" value="SDK25823.1"/>
    <property type="molecule type" value="Genomic_DNA"/>
</dbReference>
<dbReference type="InterPro" id="IPR001279">
    <property type="entry name" value="Metallo-B-lactamas"/>
</dbReference>
<evidence type="ECO:0000259" key="2">
    <source>
        <dbReference type="SMART" id="SM00849"/>
    </source>
</evidence>
<protein>
    <submittedName>
        <fullName evidence="3">Glyoxylase, beta-lactamase superfamily II</fullName>
    </submittedName>
</protein>
<dbReference type="Gene3D" id="3.60.15.10">
    <property type="entry name" value="Ribonuclease Z/Hydroxyacylglutathione hydrolase-like"/>
    <property type="match status" value="1"/>
</dbReference>
<accession>A0A1G9AF08</accession>
<gene>
    <name evidence="3" type="ORF">SAMN05216212_1982</name>
</gene>
<dbReference type="SUPFAM" id="SSF56281">
    <property type="entry name" value="Metallo-hydrolase/oxidoreductase"/>
    <property type="match status" value="1"/>
</dbReference>
<reference evidence="4" key="1">
    <citation type="submission" date="2016-10" db="EMBL/GenBank/DDBJ databases">
        <authorList>
            <person name="Varghese N."/>
            <person name="Submissions S."/>
        </authorList>
    </citation>
    <scope>NUCLEOTIDE SEQUENCE [LARGE SCALE GENOMIC DNA]</scope>
    <source>
        <strain evidence="4">CGMCC 1.10658</strain>
    </source>
</reference>
<dbReference type="InterPro" id="IPR044528">
    <property type="entry name" value="POD-like_MBL-fold"/>
</dbReference>
<feature type="domain" description="Metallo-beta-lactamase" evidence="2">
    <location>
        <begin position="19"/>
        <end position="209"/>
    </location>
</feature>
<keyword evidence="1" id="KW-0479">Metal-binding</keyword>
<dbReference type="Proteomes" id="UP000199305">
    <property type="component" value="Unassembled WGS sequence"/>
</dbReference>
<dbReference type="STRING" id="658219.SAMN05216212_1982"/>
<dbReference type="GO" id="GO:0070813">
    <property type="term" value="P:hydrogen sulfide metabolic process"/>
    <property type="evidence" value="ECO:0007669"/>
    <property type="project" value="TreeGrafter"/>
</dbReference>
<keyword evidence="4" id="KW-1185">Reference proteome</keyword>
<dbReference type="CDD" id="cd07724">
    <property type="entry name" value="POD-like_MBL-fold"/>
    <property type="match status" value="1"/>
</dbReference>
<dbReference type="Pfam" id="PF00753">
    <property type="entry name" value="Lactamase_B"/>
    <property type="match status" value="1"/>
</dbReference>
<sequence length="293" mass="32744">MTASAKRPIVKPFLDPDTETWSYVVYDRSGGSAAVVDAVLDFDAPSGHTSHEGADRIIDFVRGEDLTVEWILETHAHADHLSAAPYIREKLGGKIAIGDHIRQVQTIFREVFNLEKQFLVDGSQFDHLFHDGDTFSIGELEGRVIYSPGHTPADMAWLIGDALFVGDTLFLPDVGSARCDFPGGDARILYRSVKNLLELPEETRMFMCHDYPPEGEREHQCETTVGEQRRSNIHLRDGISENEFVKMRTERDATLGMPRLIIPSIQVNIRAGQMPPAEDNGVVYLKVPVNTLT</sequence>
<dbReference type="PANTHER" id="PTHR43084">
    <property type="entry name" value="PERSULFIDE DIOXYGENASE ETHE1"/>
    <property type="match status" value="1"/>
</dbReference>
<proteinExistence type="predicted"/>
<name>A0A1G9AF08_9GAMM</name>
<dbReference type="AlphaFoldDB" id="A0A1G9AF08"/>
<dbReference type="OrthoDB" id="9784009at2"/>
<dbReference type="GO" id="GO:0046872">
    <property type="term" value="F:metal ion binding"/>
    <property type="evidence" value="ECO:0007669"/>
    <property type="project" value="UniProtKB-KW"/>
</dbReference>
<dbReference type="InterPro" id="IPR036866">
    <property type="entry name" value="RibonucZ/Hydroxyglut_hydro"/>
</dbReference>
<evidence type="ECO:0000256" key="1">
    <source>
        <dbReference type="ARBA" id="ARBA00022723"/>
    </source>
</evidence>
<evidence type="ECO:0000313" key="4">
    <source>
        <dbReference type="Proteomes" id="UP000199305"/>
    </source>
</evidence>
<dbReference type="FunFam" id="3.60.15.10:FF:000033">
    <property type="entry name" value="MBL fold metallo-hydrolase"/>
    <property type="match status" value="1"/>
</dbReference>
<evidence type="ECO:0000313" key="3">
    <source>
        <dbReference type="EMBL" id="SDK25823.1"/>
    </source>
</evidence>
<organism evidence="3 4">
    <name type="scientific">Microbulbifer yueqingensis</name>
    <dbReference type="NCBI Taxonomy" id="658219"/>
    <lineage>
        <taxon>Bacteria</taxon>
        <taxon>Pseudomonadati</taxon>
        <taxon>Pseudomonadota</taxon>
        <taxon>Gammaproteobacteria</taxon>
        <taxon>Cellvibrionales</taxon>
        <taxon>Microbulbiferaceae</taxon>
        <taxon>Microbulbifer</taxon>
    </lineage>
</organism>
<dbReference type="SMART" id="SM00849">
    <property type="entry name" value="Lactamase_B"/>
    <property type="match status" value="1"/>
</dbReference>
<dbReference type="GO" id="GO:0050313">
    <property type="term" value="F:sulfur dioxygenase activity"/>
    <property type="evidence" value="ECO:0007669"/>
    <property type="project" value="InterPro"/>
</dbReference>
<dbReference type="GO" id="GO:0006749">
    <property type="term" value="P:glutathione metabolic process"/>
    <property type="evidence" value="ECO:0007669"/>
    <property type="project" value="InterPro"/>
</dbReference>